<dbReference type="PATRIC" id="fig|328812.4.peg.2698"/>
<dbReference type="Pfam" id="PF06713">
    <property type="entry name" value="bPH_4"/>
    <property type="match status" value="1"/>
</dbReference>
<keyword evidence="1" id="KW-0812">Transmembrane</keyword>
<reference evidence="3 4" key="1">
    <citation type="submission" date="2015-06" db="EMBL/GenBank/DDBJ databases">
        <title>Draft Genome Sequence of Parabacteroides goldsteinii with Putative Novel Metallo-Beta-Lactamases Isolated from a Blood Culture from a Human Patient.</title>
        <authorList>
            <person name="Krogh T.J."/>
            <person name="Agergaard C.N."/>
            <person name="Moller-Jensen J."/>
            <person name="Justesen U.S."/>
        </authorList>
    </citation>
    <scope>NUCLEOTIDE SEQUENCE [LARGE SCALE GENOMIC DNA]</scope>
    <source>
        <strain evidence="3 4">910340</strain>
    </source>
</reference>
<organism evidence="3 4">
    <name type="scientific">Parabacteroides goldsteinii</name>
    <dbReference type="NCBI Taxonomy" id="328812"/>
    <lineage>
        <taxon>Bacteria</taxon>
        <taxon>Pseudomonadati</taxon>
        <taxon>Bacteroidota</taxon>
        <taxon>Bacteroidia</taxon>
        <taxon>Bacteroidales</taxon>
        <taxon>Tannerellaceae</taxon>
        <taxon>Parabacteroides</taxon>
    </lineage>
</organism>
<evidence type="ECO:0000313" key="3">
    <source>
        <dbReference type="EMBL" id="KMM35471.1"/>
    </source>
</evidence>
<dbReference type="GO" id="GO:0030153">
    <property type="term" value="P:bacteriocin immunity"/>
    <property type="evidence" value="ECO:0007669"/>
    <property type="project" value="InterPro"/>
</dbReference>
<evidence type="ECO:0000313" key="4">
    <source>
        <dbReference type="Proteomes" id="UP000036166"/>
    </source>
</evidence>
<dbReference type="AlphaFoldDB" id="A0A0J6CGY4"/>
<feature type="transmembrane region" description="Helical" evidence="1">
    <location>
        <begin position="35"/>
        <end position="57"/>
    </location>
</feature>
<proteinExistence type="predicted"/>
<evidence type="ECO:0000259" key="2">
    <source>
        <dbReference type="Pfam" id="PF06713"/>
    </source>
</evidence>
<sequence>MDRVFKSKIGWWYHLLIIVLAVLCVISVLHQNVAAIVTSLVASALTLHVFFNTYYVITADGMLLLRCGFFPKKEIAIADIEALQPSILPVFSYSLSLDRIVIWKEGKMWMLISPQNEKEFVKLLKKINPDIEIKSNEGIQI</sequence>
<evidence type="ECO:0000256" key="1">
    <source>
        <dbReference type="SAM" id="Phobius"/>
    </source>
</evidence>
<accession>A0A0J6CGY4</accession>
<feature type="domain" description="Uncharacterized protein YyaB-like PH" evidence="2">
    <location>
        <begin position="53"/>
        <end position="128"/>
    </location>
</feature>
<dbReference type="Proteomes" id="UP000036166">
    <property type="component" value="Unassembled WGS sequence"/>
</dbReference>
<name>A0A0J6CGY4_9BACT</name>
<gene>
    <name evidence="3" type="ORF">ACM15_01385</name>
</gene>
<keyword evidence="1" id="KW-0472">Membrane</keyword>
<keyword evidence="1" id="KW-1133">Transmembrane helix</keyword>
<dbReference type="EMBL" id="LFJV01000003">
    <property type="protein sequence ID" value="KMM35471.1"/>
    <property type="molecule type" value="Genomic_DNA"/>
</dbReference>
<dbReference type="RefSeq" id="WP_048314118.1">
    <property type="nucleotide sequence ID" value="NZ_CATXHF010000049.1"/>
</dbReference>
<feature type="transmembrane region" description="Helical" evidence="1">
    <location>
        <begin position="12"/>
        <end position="29"/>
    </location>
</feature>
<dbReference type="InterPro" id="IPR009589">
    <property type="entry name" value="PH_YyaB-like"/>
</dbReference>
<protein>
    <recommendedName>
        <fullName evidence="2">Uncharacterized protein YyaB-like PH domain-containing protein</fullName>
    </recommendedName>
</protein>
<comment type="caution">
    <text evidence="3">The sequence shown here is derived from an EMBL/GenBank/DDBJ whole genome shotgun (WGS) entry which is preliminary data.</text>
</comment>